<dbReference type="GO" id="GO:0004148">
    <property type="term" value="F:dihydrolipoyl dehydrogenase (NADH) activity"/>
    <property type="evidence" value="ECO:0007669"/>
    <property type="project" value="TreeGrafter"/>
</dbReference>
<dbReference type="InterPro" id="IPR050151">
    <property type="entry name" value="Class-I_Pyr_Nuc-Dis_Oxidored"/>
</dbReference>
<evidence type="ECO:0000256" key="14">
    <source>
        <dbReference type="SAM" id="MobiDB-lite"/>
    </source>
</evidence>
<dbReference type="InterPro" id="IPR036188">
    <property type="entry name" value="FAD/NAD-bd_sf"/>
</dbReference>
<reference evidence="17 18" key="1">
    <citation type="submission" date="2017-06" db="EMBL/GenBank/DDBJ databases">
        <title>Description of Rhodopirellula bahusiensis sp. nov.</title>
        <authorList>
            <person name="Kizina J."/>
            <person name="Harder J."/>
        </authorList>
    </citation>
    <scope>NUCLEOTIDE SEQUENCE [LARGE SCALE GENOMIC DNA]</scope>
    <source>
        <strain evidence="17 18">SWK21</strain>
    </source>
</reference>
<dbReference type="SUPFAM" id="SSF55424">
    <property type="entry name" value="FAD/NAD-linked reductases, dimerisation (C-terminal) domain"/>
    <property type="match status" value="1"/>
</dbReference>
<name>A0A2G1W9H4_9BACT</name>
<feature type="compositionally biased region" description="Polar residues" evidence="14">
    <location>
        <begin position="1"/>
        <end position="18"/>
    </location>
</feature>
<comment type="similarity">
    <text evidence="3">Belongs to the class-I pyridine nucleotide-disulfide oxidoreductase family.</text>
</comment>
<evidence type="ECO:0000313" key="17">
    <source>
        <dbReference type="EMBL" id="PHQ35684.1"/>
    </source>
</evidence>
<comment type="cofactor">
    <cofactor evidence="13">
        <name>FAD</name>
        <dbReference type="ChEBI" id="CHEBI:57692"/>
    </cofactor>
    <text evidence="13">Binds 1 FAD per subunit.</text>
</comment>
<dbReference type="PRINTS" id="PR00411">
    <property type="entry name" value="PNDRDTASEI"/>
</dbReference>
<feature type="binding site" evidence="13">
    <location>
        <begin position="177"/>
        <end position="179"/>
    </location>
    <ligand>
        <name>FAD</name>
        <dbReference type="ChEBI" id="CHEBI:57692"/>
    </ligand>
</feature>
<feature type="domain" description="FAD/NAD(P)-binding" evidence="16">
    <location>
        <begin position="42"/>
        <end position="357"/>
    </location>
</feature>
<accession>A0A2G1W9H4</accession>
<keyword evidence="7" id="KW-0285">Flavoprotein</keyword>
<evidence type="ECO:0000256" key="6">
    <source>
        <dbReference type="ARBA" id="ARBA00022490"/>
    </source>
</evidence>
<evidence type="ECO:0000256" key="5">
    <source>
        <dbReference type="ARBA" id="ARBA00016603"/>
    </source>
</evidence>
<dbReference type="GO" id="GO:0006103">
    <property type="term" value="P:2-oxoglutarate metabolic process"/>
    <property type="evidence" value="ECO:0007669"/>
    <property type="project" value="TreeGrafter"/>
</dbReference>
<evidence type="ECO:0000256" key="8">
    <source>
        <dbReference type="ARBA" id="ARBA00022827"/>
    </source>
</evidence>
<gene>
    <name evidence="17" type="ORF">CEE69_08715</name>
</gene>
<dbReference type="InterPro" id="IPR023753">
    <property type="entry name" value="FAD/NAD-binding_dom"/>
</dbReference>
<dbReference type="Proteomes" id="UP000225740">
    <property type="component" value="Unassembled WGS sequence"/>
</dbReference>
<dbReference type="PRINTS" id="PR00368">
    <property type="entry name" value="FADPNR"/>
</dbReference>
<proteinExistence type="inferred from homology"/>
<feature type="binding site" evidence="13">
    <location>
        <position position="342"/>
    </location>
    <ligand>
        <name>FAD</name>
        <dbReference type="ChEBI" id="CHEBI:57692"/>
    </ligand>
</feature>
<comment type="caution">
    <text evidence="17">The sequence shown here is derived from an EMBL/GenBank/DDBJ whole genome shotgun (WGS) entry which is preliminary data.</text>
</comment>
<dbReference type="EMBL" id="NIZW01000006">
    <property type="protein sequence ID" value="PHQ35684.1"/>
    <property type="molecule type" value="Genomic_DNA"/>
</dbReference>
<keyword evidence="18" id="KW-1185">Reference proteome</keyword>
<evidence type="ECO:0000259" key="16">
    <source>
        <dbReference type="Pfam" id="PF07992"/>
    </source>
</evidence>
<evidence type="ECO:0000256" key="1">
    <source>
        <dbReference type="ARBA" id="ARBA00002842"/>
    </source>
</evidence>
<evidence type="ECO:0000256" key="11">
    <source>
        <dbReference type="ARBA" id="ARBA00023027"/>
    </source>
</evidence>
<evidence type="ECO:0000256" key="4">
    <source>
        <dbReference type="ARBA" id="ARBA00012772"/>
    </source>
</evidence>
<dbReference type="InterPro" id="IPR004099">
    <property type="entry name" value="Pyr_nucl-diS_OxRdtase_dimer"/>
</dbReference>
<evidence type="ECO:0000256" key="2">
    <source>
        <dbReference type="ARBA" id="ARBA00004496"/>
    </source>
</evidence>
<evidence type="ECO:0000259" key="15">
    <source>
        <dbReference type="Pfam" id="PF02852"/>
    </source>
</evidence>
<dbReference type="RefSeq" id="WP_099260316.1">
    <property type="nucleotide sequence ID" value="NZ_JBDUYK010000055.1"/>
</dbReference>
<dbReference type="GeneID" id="90608261"/>
<dbReference type="Gene3D" id="3.50.50.60">
    <property type="entry name" value="FAD/NAD(P)-binding domain"/>
    <property type="match status" value="2"/>
</dbReference>
<evidence type="ECO:0000256" key="12">
    <source>
        <dbReference type="ARBA" id="ARBA00031183"/>
    </source>
</evidence>
<organism evidence="17 18">
    <name type="scientific">Rhodopirellula bahusiensis</name>
    <dbReference type="NCBI Taxonomy" id="2014065"/>
    <lineage>
        <taxon>Bacteria</taxon>
        <taxon>Pseudomonadati</taxon>
        <taxon>Planctomycetota</taxon>
        <taxon>Planctomycetia</taxon>
        <taxon>Pirellulales</taxon>
        <taxon>Pirellulaceae</taxon>
        <taxon>Rhodopirellula</taxon>
    </lineage>
</organism>
<keyword evidence="11 13" id="KW-0520">NAD</keyword>
<dbReference type="PANTHER" id="PTHR22912:SF93">
    <property type="entry name" value="SOLUBLE PYRIDINE NUCLEOTIDE TRANSHYDROGENASE"/>
    <property type="match status" value="1"/>
</dbReference>
<dbReference type="GO" id="GO:0003957">
    <property type="term" value="F:NAD(P)+ transhydrogenase (Si-specific) activity"/>
    <property type="evidence" value="ECO:0007669"/>
    <property type="project" value="UniProtKB-EC"/>
</dbReference>
<keyword evidence="8 13" id="KW-0274">FAD</keyword>
<dbReference type="GO" id="GO:0050660">
    <property type="term" value="F:flavin adenine dinucleotide binding"/>
    <property type="evidence" value="ECO:0007669"/>
    <property type="project" value="TreeGrafter"/>
</dbReference>
<dbReference type="FunFam" id="3.50.50.60:FF:000008">
    <property type="entry name" value="Soluble pyridine nucleotide transhydrogenase"/>
    <property type="match status" value="1"/>
</dbReference>
<dbReference type="EC" id="1.6.1.1" evidence="4"/>
<dbReference type="PIRSF" id="PIRSF000350">
    <property type="entry name" value="Mercury_reductase_MerA"/>
    <property type="match status" value="1"/>
</dbReference>
<protein>
    <recommendedName>
        <fullName evidence="5">Soluble pyridine nucleotide transhydrogenase</fullName>
        <ecNumber evidence="4">1.6.1.1</ecNumber>
    </recommendedName>
    <alternativeName>
        <fullName evidence="12">NAD(P)(+) transhydrogenase [B-specific]</fullName>
    </alternativeName>
</protein>
<evidence type="ECO:0000256" key="3">
    <source>
        <dbReference type="ARBA" id="ARBA00007532"/>
    </source>
</evidence>
<dbReference type="FunFam" id="3.30.390.30:FF:000002">
    <property type="entry name" value="Soluble pyridine nucleotide transhydrogenase"/>
    <property type="match status" value="1"/>
</dbReference>
<keyword evidence="9" id="KW-0521">NADP</keyword>
<comment type="function">
    <text evidence="1">Conversion of NADPH, generated by peripheral catabolic pathways, to NADH, which can enter the respiratory chain for energy generation.</text>
</comment>
<feature type="domain" description="Pyridine nucleotide-disulphide oxidoreductase dimerisation" evidence="15">
    <location>
        <begin position="377"/>
        <end position="488"/>
    </location>
</feature>
<dbReference type="SUPFAM" id="SSF51905">
    <property type="entry name" value="FAD/NAD(P)-binding domain"/>
    <property type="match status" value="1"/>
</dbReference>
<feature type="binding site" evidence="13">
    <location>
        <position position="301"/>
    </location>
    <ligand>
        <name>NAD(+)</name>
        <dbReference type="ChEBI" id="CHEBI:57540"/>
    </ligand>
</feature>
<comment type="subcellular location">
    <subcellularLocation>
        <location evidence="2">Cytoplasm</location>
    </subcellularLocation>
</comment>
<dbReference type="InterPro" id="IPR001100">
    <property type="entry name" value="Pyr_nuc-diS_OxRdtase"/>
</dbReference>
<evidence type="ECO:0000256" key="9">
    <source>
        <dbReference type="ARBA" id="ARBA00022857"/>
    </source>
</evidence>
<feature type="binding site" evidence="13">
    <location>
        <position position="89"/>
    </location>
    <ligand>
        <name>FAD</name>
        <dbReference type="ChEBI" id="CHEBI:57692"/>
    </ligand>
</feature>
<dbReference type="GO" id="GO:0005829">
    <property type="term" value="C:cytosol"/>
    <property type="evidence" value="ECO:0007669"/>
    <property type="project" value="TreeGrafter"/>
</dbReference>
<keyword evidence="6" id="KW-0963">Cytoplasm</keyword>
<dbReference type="Pfam" id="PF02852">
    <property type="entry name" value="Pyr_redox_dim"/>
    <property type="match status" value="1"/>
</dbReference>
<dbReference type="Pfam" id="PF07992">
    <property type="entry name" value="Pyr_redox_2"/>
    <property type="match status" value="1"/>
</dbReference>
<feature type="binding site" evidence="13">
    <location>
        <begin position="214"/>
        <end position="221"/>
    </location>
    <ligand>
        <name>NAD(+)</name>
        <dbReference type="ChEBI" id="CHEBI:57540"/>
    </ligand>
</feature>
<evidence type="ECO:0000313" key="18">
    <source>
        <dbReference type="Proteomes" id="UP000225740"/>
    </source>
</evidence>
<keyword evidence="13" id="KW-0547">Nucleotide-binding</keyword>
<dbReference type="AlphaFoldDB" id="A0A2G1W9H4"/>
<dbReference type="PANTHER" id="PTHR22912">
    <property type="entry name" value="DISULFIDE OXIDOREDUCTASE"/>
    <property type="match status" value="1"/>
</dbReference>
<keyword evidence="10" id="KW-0560">Oxidoreductase</keyword>
<evidence type="ECO:0000256" key="10">
    <source>
        <dbReference type="ARBA" id="ARBA00023002"/>
    </source>
</evidence>
<dbReference type="Gene3D" id="3.30.390.30">
    <property type="match status" value="1"/>
</dbReference>
<evidence type="ECO:0000256" key="13">
    <source>
        <dbReference type="PIRSR" id="PIRSR000350-3"/>
    </source>
</evidence>
<dbReference type="OrthoDB" id="230580at2"/>
<dbReference type="InterPro" id="IPR016156">
    <property type="entry name" value="FAD/NAD-linked_Rdtase_dimer_sf"/>
</dbReference>
<dbReference type="NCBIfam" id="NF003585">
    <property type="entry name" value="PRK05249.1"/>
    <property type="match status" value="1"/>
</dbReference>
<evidence type="ECO:0000256" key="7">
    <source>
        <dbReference type="ARBA" id="ARBA00022630"/>
    </source>
</evidence>
<sequence length="497" mass="53984">MSSATESSSANGAASSTEAPDVNLPAHEAKPAAKPAPEKFDFDLFVIGTGPGGEGAAMQAAKGGLRVGVAERYRQIGGGCTHWGTIPSKALRYAVTSTMKSLKNPVMREMGFAASPSMEQLNRGTQAIIGRQVTMRQSFYDRNAVPISRGQARFIDEHTITIDNGEAITAASFVISTGSRPFRPKGVDFSHPRIFDSDTILEMKDKPTSITVYGAGVIGTEYASMFRNLGIKVNLINTRDKLLEFLDDEIIDALSYHLRDQGVIIRHNETMESIEGLDDGVILRLKSGKVLKTDVFLWANGRQGNTDDLGLKNLPIEANSRGQIVVDEHFQTCLPHIYAVGDVIGIPSLASAAYTQGRAAGMHLLGRVDGNLRLNDIPAGIYTSPEISSVGSTERELTERCVPYEVGQAQFRSLARAQITGETTGMLKLLFHRETKEILGVHCFGANASEIVHIGQAIMNQPGKQNTIDYFIETTFNYPTMAEAYRVAALNGLNRLF</sequence>
<feature type="region of interest" description="Disordered" evidence="14">
    <location>
        <begin position="1"/>
        <end position="23"/>
    </location>
</feature>